<proteinExistence type="predicted"/>
<feature type="transmembrane region" description="Helical" evidence="1">
    <location>
        <begin position="155"/>
        <end position="174"/>
    </location>
</feature>
<feature type="transmembrane region" description="Helical" evidence="1">
    <location>
        <begin position="186"/>
        <end position="204"/>
    </location>
</feature>
<organism evidence="2 3">
    <name type="scientific">Vibrio vulnificus</name>
    <dbReference type="NCBI Taxonomy" id="672"/>
    <lineage>
        <taxon>Bacteria</taxon>
        <taxon>Pseudomonadati</taxon>
        <taxon>Pseudomonadota</taxon>
        <taxon>Gammaproteobacteria</taxon>
        <taxon>Vibrionales</taxon>
        <taxon>Vibrionaceae</taxon>
        <taxon>Vibrio</taxon>
    </lineage>
</organism>
<keyword evidence="1" id="KW-0812">Transmembrane</keyword>
<accession>A0AAN1PNE0</accession>
<evidence type="ECO:0000313" key="2">
    <source>
        <dbReference type="EMBL" id="AXX59670.1"/>
    </source>
</evidence>
<protein>
    <submittedName>
        <fullName evidence="2">Uncharacterized protein</fullName>
    </submittedName>
</protein>
<dbReference type="Proteomes" id="UP000263418">
    <property type="component" value="Chromosome 1"/>
</dbReference>
<evidence type="ECO:0000256" key="1">
    <source>
        <dbReference type="SAM" id="Phobius"/>
    </source>
</evidence>
<keyword evidence="1" id="KW-0472">Membrane</keyword>
<dbReference type="AlphaFoldDB" id="A0AAN1PNE0"/>
<name>A0AAN1PNE0_VIBVL</name>
<reference evidence="2 3" key="1">
    <citation type="submission" date="2017-01" db="EMBL/GenBank/DDBJ databases">
        <title>Complete Genome Sequence of Vibrio vulnificus FORC_053.</title>
        <authorList>
            <consortium name="Food-borne Pathogen Omics Research Center"/>
            <person name="Chung H.Y."/>
            <person name="Na E.J."/>
            <person name="Song J.S."/>
            <person name="Kim H."/>
            <person name="Lee J.-H."/>
            <person name="Ryu S."/>
            <person name="Choi S.H."/>
        </authorList>
    </citation>
    <scope>NUCLEOTIDE SEQUENCE [LARGE SCALE GENOMIC DNA]</scope>
    <source>
        <strain evidence="2 3">FORC_053</strain>
    </source>
</reference>
<dbReference type="EMBL" id="CP019290">
    <property type="protein sequence ID" value="AXX59670.1"/>
    <property type="molecule type" value="Genomic_DNA"/>
</dbReference>
<evidence type="ECO:0000313" key="3">
    <source>
        <dbReference type="Proteomes" id="UP000263418"/>
    </source>
</evidence>
<gene>
    <name evidence="2" type="ORF">FORC53_1331</name>
</gene>
<feature type="transmembrane region" description="Helical" evidence="1">
    <location>
        <begin position="231"/>
        <end position="253"/>
    </location>
</feature>
<sequence length="266" mass="30908">MGTFLRDQHIKNVSVNEELLQQIDDFLSDRERSTNEVLEEKGAVQEDFLLLHYVIRFDNRGYKLSNFSDVKKYYSQASKVERIVYTLDSNRAVFSNKQQGTSIELRFDSNDPNNTYLQISSDDGDLVDSVFCGLLEIVKKYQNHNGKIRNAWTQLLIQILGVGLGFVASLLITLKVYPFVKIENAFVITFLFTFLIFSNAWGYINQQLLNLVNRLFPNIRFIRAGRYRWTWVWQSLVGGLIVAFALLIINGILDWVINILRAYVQW</sequence>
<dbReference type="RefSeq" id="WP_118893622.1">
    <property type="nucleotide sequence ID" value="NZ_CP019290.1"/>
</dbReference>
<keyword evidence="1" id="KW-1133">Transmembrane helix</keyword>